<reference evidence="2" key="1">
    <citation type="submission" date="2021-05" db="EMBL/GenBank/DDBJ databases">
        <authorList>
            <person name="Stine C."/>
        </authorList>
    </citation>
    <scope>NUCLEOTIDE SEQUENCE</scope>
    <source>
        <strain evidence="2">TDS0091212</strain>
    </source>
</reference>
<proteinExistence type="predicted"/>
<reference evidence="2" key="2">
    <citation type="submission" date="2023-08" db="EMBL/GenBank/DDBJ databases">
        <title>Vibrio cholerae Outbreaks in Tanzania Exemplify Founder Flush: Simultaneous Increases in Population Size and Genetic Diversity.</title>
        <authorList>
            <person name="Debes A.K."/>
            <person name="Mohammed A."/>
            <person name="Maseke I."/>
            <person name="Almeida M."/>
            <person name="Li S."/>
            <person name="Matimba H."/>
            <person name="Joachim A."/>
            <person name="Mizinduko M."/>
            <person name="Nyanga S."/>
            <person name="Kelly M."/>
            <person name="Kachwamba Y."/>
            <person name="Schaffer A.M."/>
            <person name="Nyanga A.S."/>
            <person name="Mghamba J."/>
            <person name="Mosha F.S."/>
            <person name="Sack D.A."/>
            <person name="Stine O.C."/>
        </authorList>
    </citation>
    <scope>NUCLEOTIDE SEQUENCE</scope>
    <source>
        <strain evidence="2">TDS0091212</strain>
    </source>
</reference>
<keyword evidence="1" id="KW-0472">Membrane</keyword>
<comment type="caution">
    <text evidence="2">The sequence shown here is derived from an EMBL/GenBank/DDBJ whole genome shotgun (WGS) entry which is preliminary data.</text>
</comment>
<sequence>GYPNTDSPRFAMALPALLINIVALLVACSGAWKLFITRLHAQRAMADLALRSEERAIDQPMLFLDTHTERAHRLAYRVGFACLGLALAISWLSTHL</sequence>
<keyword evidence="1" id="KW-1133">Transmembrane helix</keyword>
<protein>
    <recommendedName>
        <fullName evidence="4">Lipoprotein</fullName>
    </recommendedName>
</protein>
<feature type="transmembrane region" description="Helical" evidence="1">
    <location>
        <begin position="74"/>
        <end position="93"/>
    </location>
</feature>
<name>A0AAW4KV95_VIBCL</name>
<dbReference type="AlphaFoldDB" id="A0AAW4KV95"/>
<accession>A0AAW4KV95</accession>
<evidence type="ECO:0000313" key="2">
    <source>
        <dbReference type="EMBL" id="MBS7673496.1"/>
    </source>
</evidence>
<keyword evidence="1" id="KW-0812">Transmembrane</keyword>
<evidence type="ECO:0000256" key="1">
    <source>
        <dbReference type="SAM" id="Phobius"/>
    </source>
</evidence>
<organism evidence="2 3">
    <name type="scientific">Vibrio cholerae</name>
    <dbReference type="NCBI Taxonomy" id="666"/>
    <lineage>
        <taxon>Bacteria</taxon>
        <taxon>Pseudomonadati</taxon>
        <taxon>Pseudomonadota</taxon>
        <taxon>Gammaproteobacteria</taxon>
        <taxon>Vibrionales</taxon>
        <taxon>Vibrionaceae</taxon>
        <taxon>Vibrio</taxon>
    </lineage>
</organism>
<evidence type="ECO:0008006" key="4">
    <source>
        <dbReference type="Google" id="ProtNLM"/>
    </source>
</evidence>
<evidence type="ECO:0000313" key="3">
    <source>
        <dbReference type="Proteomes" id="UP001196338"/>
    </source>
</evidence>
<feature type="non-terminal residue" evidence="2">
    <location>
        <position position="1"/>
    </location>
</feature>
<dbReference type="Proteomes" id="UP001196338">
    <property type="component" value="Unassembled WGS sequence"/>
</dbReference>
<dbReference type="EMBL" id="JAHBND010000417">
    <property type="protein sequence ID" value="MBS7673496.1"/>
    <property type="molecule type" value="Genomic_DNA"/>
</dbReference>
<gene>
    <name evidence="2" type="ORF">KIN13_08655</name>
</gene>
<dbReference type="RefSeq" id="WP_213420957.1">
    <property type="nucleotide sequence ID" value="NZ_JAHBND010000417.1"/>
</dbReference>
<feature type="transmembrane region" description="Helical" evidence="1">
    <location>
        <begin position="12"/>
        <end position="35"/>
    </location>
</feature>